<evidence type="ECO:0000313" key="3">
    <source>
        <dbReference type="EMBL" id="GDY56610.1"/>
    </source>
</evidence>
<protein>
    <recommendedName>
        <fullName evidence="2">DUF1023 domain-containing protein</fullName>
    </recommendedName>
</protein>
<evidence type="ECO:0000256" key="1">
    <source>
        <dbReference type="SAM" id="MobiDB-lite"/>
    </source>
</evidence>
<accession>A0A4D4LC18</accession>
<dbReference type="Proteomes" id="UP000301309">
    <property type="component" value="Unassembled WGS sequence"/>
</dbReference>
<dbReference type="InterPro" id="IPR010427">
    <property type="entry name" value="DUF1023"/>
</dbReference>
<evidence type="ECO:0000313" key="4">
    <source>
        <dbReference type="Proteomes" id="UP000301309"/>
    </source>
</evidence>
<feature type="compositionally biased region" description="Basic and acidic residues" evidence="1">
    <location>
        <begin position="131"/>
        <end position="142"/>
    </location>
</feature>
<feature type="domain" description="DUF1023" evidence="2">
    <location>
        <begin position="370"/>
        <end position="539"/>
    </location>
</feature>
<gene>
    <name evidence="3" type="ORF">SVIO_072330</name>
</gene>
<dbReference type="AlphaFoldDB" id="A0A4D4LC18"/>
<dbReference type="InterPro" id="IPR029058">
    <property type="entry name" value="AB_hydrolase_fold"/>
</dbReference>
<organism evidence="3 4">
    <name type="scientific">Streptomyces violaceusniger</name>
    <dbReference type="NCBI Taxonomy" id="68280"/>
    <lineage>
        <taxon>Bacteria</taxon>
        <taxon>Bacillati</taxon>
        <taxon>Actinomycetota</taxon>
        <taxon>Actinomycetes</taxon>
        <taxon>Kitasatosporales</taxon>
        <taxon>Streptomycetaceae</taxon>
        <taxon>Streptomyces</taxon>
        <taxon>Streptomyces violaceusniger group</taxon>
    </lineage>
</organism>
<comment type="caution">
    <text evidence="3">The sequence shown here is derived from an EMBL/GenBank/DDBJ whole genome shotgun (WGS) entry which is preliminary data.</text>
</comment>
<evidence type="ECO:0000259" key="2">
    <source>
        <dbReference type="Pfam" id="PF06259"/>
    </source>
</evidence>
<sequence>MAEPGTGEAGMDFKTLKALKPSEFENAADGYRAMGNMASAAKEHIDNQIAVGMRNSLKGEALEAAQRQLRQLSQNFHYTQVECGLISTALNGFAFDVDAAKKKLDAALEDAGSHKFTVNSDGSVSYPAAGKESDGKKPEGGKADGVTDPTASAVDRQAANFDPNPNFKIAQGIANRIAHALEEATEADEKWAPKLRALKADDDLIVSGRDWVDVKSDTGGVNKAAKDYLDLIKDPPKHGTPKENASWWKGLSEEQRAEYITLHPDSVGRMDGLPAAVRSEANQLVLAETRGAAQGQLNDWLKKEPKHYEPYLNPMTGTTMENVQVPTEEWKRWDAKRKEIQGRIDGMDAIQRRFDTYTGEDTRPYLLGIDNKNRGHAIVSIGNPDTADNVATYVPGTFAKLSSVDGDIRRAQLLQTQAQIADPAHSTASVLWLGYDAPQSIMGEASDTKYADHARQPLNDFLTGIDTAHGGHVNSTLVGHSYGSLVAGETMRDHPDVPVDNAIAVGSPGMGVKHADDLNIPRDHMWAATAKNDLINLAPPKAGFLAPLNPMEYVRLFDDHTIVHGTDPTTDDFGGQTFKVADGKAPGSDGLMPAHSQYWEGKSLKHMAEIVTGGRP</sequence>
<reference evidence="3 4" key="1">
    <citation type="journal article" date="2020" name="Int. J. Syst. Evol. Microbiol.">
        <title>Reclassification of Streptomyces castelarensis and Streptomyces sporoclivatus as later heterotypic synonyms of Streptomyces antimycoticus.</title>
        <authorList>
            <person name="Komaki H."/>
            <person name="Tamura T."/>
        </authorList>
    </citation>
    <scope>NUCLEOTIDE SEQUENCE [LARGE SCALE GENOMIC DNA]</scope>
    <source>
        <strain evidence="3 4">NBRC 13459</strain>
    </source>
</reference>
<dbReference type="EMBL" id="BJHW01000001">
    <property type="protein sequence ID" value="GDY56610.1"/>
    <property type="molecule type" value="Genomic_DNA"/>
</dbReference>
<dbReference type="SUPFAM" id="SSF53474">
    <property type="entry name" value="alpha/beta-Hydrolases"/>
    <property type="match status" value="1"/>
</dbReference>
<proteinExistence type="predicted"/>
<keyword evidence="4" id="KW-1185">Reference proteome</keyword>
<dbReference type="Pfam" id="PF06259">
    <property type="entry name" value="Abhydrolase_8"/>
    <property type="match status" value="1"/>
</dbReference>
<name>A0A4D4LC18_STRVO</name>
<dbReference type="Gene3D" id="3.40.50.1820">
    <property type="entry name" value="alpha/beta hydrolase"/>
    <property type="match status" value="1"/>
</dbReference>
<feature type="region of interest" description="Disordered" evidence="1">
    <location>
        <begin position="119"/>
        <end position="149"/>
    </location>
</feature>